<accession>A0A9P6TE30</accession>
<gene>
    <name evidence="2" type="ORF">CROQUDRAFT_29526</name>
</gene>
<evidence type="ECO:0000313" key="2">
    <source>
        <dbReference type="EMBL" id="KAG0148957.1"/>
    </source>
</evidence>
<comment type="caution">
    <text evidence="2">The sequence shown here is derived from an EMBL/GenBank/DDBJ whole genome shotgun (WGS) entry which is preliminary data.</text>
</comment>
<dbReference type="PANTHER" id="PTHR19303">
    <property type="entry name" value="TRANSPOSON"/>
    <property type="match status" value="1"/>
</dbReference>
<dbReference type="PANTHER" id="PTHR19303:SF73">
    <property type="entry name" value="PROTEIN PDC2"/>
    <property type="match status" value="1"/>
</dbReference>
<dbReference type="AlphaFoldDB" id="A0A9P6TE30"/>
<dbReference type="Proteomes" id="UP000886653">
    <property type="component" value="Unassembled WGS sequence"/>
</dbReference>
<dbReference type="GO" id="GO:0003677">
    <property type="term" value="F:DNA binding"/>
    <property type="evidence" value="ECO:0007669"/>
    <property type="project" value="TreeGrafter"/>
</dbReference>
<dbReference type="GO" id="GO:0005634">
    <property type="term" value="C:nucleus"/>
    <property type="evidence" value="ECO:0007669"/>
    <property type="project" value="TreeGrafter"/>
</dbReference>
<evidence type="ECO:0000259" key="1">
    <source>
        <dbReference type="Pfam" id="PF03184"/>
    </source>
</evidence>
<evidence type="ECO:0000313" key="3">
    <source>
        <dbReference type="Proteomes" id="UP000886653"/>
    </source>
</evidence>
<feature type="domain" description="DDE-1" evidence="1">
    <location>
        <begin position="83"/>
        <end position="137"/>
    </location>
</feature>
<dbReference type="Pfam" id="PF03184">
    <property type="entry name" value="DDE_1"/>
    <property type="match status" value="1"/>
</dbReference>
<dbReference type="OrthoDB" id="162969at2759"/>
<name>A0A9P6TE30_9BASI</name>
<feature type="non-terminal residue" evidence="2">
    <location>
        <position position="1"/>
    </location>
</feature>
<protein>
    <recommendedName>
        <fullName evidence="1">DDE-1 domain-containing protein</fullName>
    </recommendedName>
</protein>
<organism evidence="2 3">
    <name type="scientific">Cronartium quercuum f. sp. fusiforme G11</name>
    <dbReference type="NCBI Taxonomy" id="708437"/>
    <lineage>
        <taxon>Eukaryota</taxon>
        <taxon>Fungi</taxon>
        <taxon>Dikarya</taxon>
        <taxon>Basidiomycota</taxon>
        <taxon>Pucciniomycotina</taxon>
        <taxon>Pucciniomycetes</taxon>
        <taxon>Pucciniales</taxon>
        <taxon>Coleosporiaceae</taxon>
        <taxon>Cronartium</taxon>
    </lineage>
</organism>
<dbReference type="InterPro" id="IPR004875">
    <property type="entry name" value="DDE_SF_endonuclease_dom"/>
</dbReference>
<dbReference type="EMBL" id="MU167232">
    <property type="protein sequence ID" value="KAG0148957.1"/>
    <property type="molecule type" value="Genomic_DNA"/>
</dbReference>
<proteinExistence type="predicted"/>
<sequence>EMKFSNGWMTKFKKYYNIPKVTLQGKASSVNPDDVASAHAQLLEITVSPEDFDLELHSLFFLSMPPNKVLATEQKAGVKVDKSQITYPPCANANGTHKLNPLVIGSSAKLKSFRGKPAHYYGFQYTSNKNTWMTGKIY</sequence>
<keyword evidence="3" id="KW-1185">Reference proteome</keyword>
<dbReference type="InterPro" id="IPR050863">
    <property type="entry name" value="CenT-Element_Derived"/>
</dbReference>
<reference evidence="2" key="1">
    <citation type="submission" date="2013-11" db="EMBL/GenBank/DDBJ databases">
        <title>Genome sequence of the fusiform rust pathogen reveals effectors for host alternation and coevolution with pine.</title>
        <authorList>
            <consortium name="DOE Joint Genome Institute"/>
            <person name="Smith K."/>
            <person name="Pendleton A."/>
            <person name="Kubisiak T."/>
            <person name="Anderson C."/>
            <person name="Salamov A."/>
            <person name="Aerts A."/>
            <person name="Riley R."/>
            <person name="Clum A."/>
            <person name="Lindquist E."/>
            <person name="Ence D."/>
            <person name="Campbell M."/>
            <person name="Kronenberg Z."/>
            <person name="Feau N."/>
            <person name="Dhillon B."/>
            <person name="Hamelin R."/>
            <person name="Burleigh J."/>
            <person name="Smith J."/>
            <person name="Yandell M."/>
            <person name="Nelson C."/>
            <person name="Grigoriev I."/>
            <person name="Davis J."/>
        </authorList>
    </citation>
    <scope>NUCLEOTIDE SEQUENCE</scope>
    <source>
        <strain evidence="2">G11</strain>
    </source>
</reference>
<feature type="non-terminal residue" evidence="2">
    <location>
        <position position="138"/>
    </location>
</feature>